<dbReference type="InterPro" id="IPR030417">
    <property type="entry name" value="MS4A"/>
</dbReference>
<feature type="transmembrane region" description="Helical" evidence="6">
    <location>
        <begin position="117"/>
        <end position="137"/>
    </location>
</feature>
<dbReference type="AlphaFoldDB" id="A0A8D2JGF0"/>
<keyword evidence="3 6" id="KW-0812">Transmembrane</keyword>
<keyword evidence="4 6" id="KW-1133">Transmembrane helix</keyword>
<evidence type="ECO:0008006" key="9">
    <source>
        <dbReference type="Google" id="ProtNLM"/>
    </source>
</evidence>
<dbReference type="Ensembl" id="ENSSVLT00005017135.1">
    <property type="protein sequence ID" value="ENSSVLP00005015433.1"/>
    <property type="gene ID" value="ENSSVLG00005012240.1"/>
</dbReference>
<dbReference type="GO" id="GO:0007166">
    <property type="term" value="P:cell surface receptor signaling pathway"/>
    <property type="evidence" value="ECO:0007669"/>
    <property type="project" value="TreeGrafter"/>
</dbReference>
<dbReference type="PANTHER" id="PTHR23320">
    <property type="entry name" value="MEMBRANE-SPANNING 4-DOMAINS SUBFAMILY A MS4A -RELATED"/>
    <property type="match status" value="1"/>
</dbReference>
<dbReference type="Pfam" id="PF04103">
    <property type="entry name" value="CD20"/>
    <property type="match status" value="1"/>
</dbReference>
<evidence type="ECO:0000256" key="2">
    <source>
        <dbReference type="ARBA" id="ARBA00009565"/>
    </source>
</evidence>
<evidence type="ECO:0000256" key="5">
    <source>
        <dbReference type="ARBA" id="ARBA00023136"/>
    </source>
</evidence>
<keyword evidence="5 6" id="KW-0472">Membrane</keyword>
<keyword evidence="8" id="KW-1185">Reference proteome</keyword>
<feature type="transmembrane region" description="Helical" evidence="6">
    <location>
        <begin position="47"/>
        <end position="67"/>
    </location>
</feature>
<evidence type="ECO:0000256" key="1">
    <source>
        <dbReference type="ARBA" id="ARBA00004141"/>
    </source>
</evidence>
<evidence type="ECO:0000256" key="3">
    <source>
        <dbReference type="ARBA" id="ARBA00022692"/>
    </source>
</evidence>
<evidence type="ECO:0000256" key="6">
    <source>
        <dbReference type="SAM" id="Phobius"/>
    </source>
</evidence>
<name>A0A8D2JGF0_SCIVU</name>
<feature type="transmembrane region" description="Helical" evidence="6">
    <location>
        <begin position="87"/>
        <end position="105"/>
    </location>
</feature>
<reference evidence="7" key="1">
    <citation type="submission" date="2025-08" db="UniProtKB">
        <authorList>
            <consortium name="Ensembl"/>
        </authorList>
    </citation>
    <scope>IDENTIFICATION</scope>
</reference>
<reference evidence="7" key="2">
    <citation type="submission" date="2025-09" db="UniProtKB">
        <authorList>
            <consortium name="Ensembl"/>
        </authorList>
    </citation>
    <scope>IDENTIFICATION</scope>
</reference>
<proteinExistence type="inferred from homology"/>
<dbReference type="GeneTree" id="ENSGT00940000162688"/>
<evidence type="ECO:0000256" key="4">
    <source>
        <dbReference type="ARBA" id="ARBA00022989"/>
    </source>
</evidence>
<dbReference type="InterPro" id="IPR007237">
    <property type="entry name" value="CD20-like"/>
</dbReference>
<comment type="similarity">
    <text evidence="2">Belongs to the MS4A family.</text>
</comment>
<accession>A0A8D2JGF0</accession>
<dbReference type="PANTHER" id="PTHR23320:SF135">
    <property type="entry name" value="MEMBRANE-SPANNING 4-DOMAINS SUBFAMILY A MEMBER 6A"/>
    <property type="match status" value="1"/>
</dbReference>
<sequence length="248" mass="26764">MISQPVPSGSVTVLTANGMNFPQTENTRSTHHKQDDLKKLLKGEVKVIGTVQIMCGLMVLSLGIILASAPFSPHFTLVFSILLRSGYPFIGSLCFVICGSLSIVIEKKSTKPLVSSSLVMSILSALCGLVGFILISVNLHALGPASQQCELDQQSQPTMHYGFYYHYGGDASRDCYMAKASLTGVLSVMLIGTMLESCLAVLMVVLWWKQAHSDFSGSVLFLPQSNENKSNMSSNVVCNPGYEKLSTS</sequence>
<organism evidence="7 8">
    <name type="scientific">Sciurus vulgaris</name>
    <name type="common">Eurasian red squirrel</name>
    <dbReference type="NCBI Taxonomy" id="55149"/>
    <lineage>
        <taxon>Eukaryota</taxon>
        <taxon>Metazoa</taxon>
        <taxon>Chordata</taxon>
        <taxon>Craniata</taxon>
        <taxon>Vertebrata</taxon>
        <taxon>Euteleostomi</taxon>
        <taxon>Mammalia</taxon>
        <taxon>Eutheria</taxon>
        <taxon>Euarchontoglires</taxon>
        <taxon>Glires</taxon>
        <taxon>Rodentia</taxon>
        <taxon>Sciuromorpha</taxon>
        <taxon>Sciuridae</taxon>
        <taxon>Sciurinae</taxon>
        <taxon>Sciurini</taxon>
        <taxon>Sciurus</taxon>
    </lineage>
</organism>
<dbReference type="Proteomes" id="UP000694564">
    <property type="component" value="Chromosome 11"/>
</dbReference>
<protein>
    <recommendedName>
        <fullName evidence="9">Membrane-spanning 4-domains subfamily A member 6A</fullName>
    </recommendedName>
</protein>
<dbReference type="GO" id="GO:0005886">
    <property type="term" value="C:plasma membrane"/>
    <property type="evidence" value="ECO:0007669"/>
    <property type="project" value="TreeGrafter"/>
</dbReference>
<evidence type="ECO:0000313" key="7">
    <source>
        <dbReference type="Ensembl" id="ENSSVLP00005015433.1"/>
    </source>
</evidence>
<comment type="subcellular location">
    <subcellularLocation>
        <location evidence="1">Membrane</location>
        <topology evidence="1">Multi-pass membrane protein</topology>
    </subcellularLocation>
</comment>
<feature type="transmembrane region" description="Helical" evidence="6">
    <location>
        <begin position="186"/>
        <end position="208"/>
    </location>
</feature>
<evidence type="ECO:0000313" key="8">
    <source>
        <dbReference type="Proteomes" id="UP000694564"/>
    </source>
</evidence>
<dbReference type="GO" id="GO:0005802">
    <property type="term" value="C:trans-Golgi network"/>
    <property type="evidence" value="ECO:0007669"/>
    <property type="project" value="TreeGrafter"/>
</dbReference>